<accession>F9W9C5</accession>
<feature type="region of interest" description="Disordered" evidence="1">
    <location>
        <begin position="205"/>
        <end position="225"/>
    </location>
</feature>
<reference evidence="3" key="1">
    <citation type="submission" date="2011-07" db="EMBL/GenBank/DDBJ databases">
        <title>Divergent evolution of antigenic variation in African trypanosomes.</title>
        <authorList>
            <person name="Jackson A.P."/>
            <person name="Berry A."/>
            <person name="Allison H.C."/>
            <person name="Burton P."/>
            <person name="Anderson J."/>
            <person name="Aslett M."/>
            <person name="Brown R."/>
            <person name="Corton N."/>
            <person name="Harris D."/>
            <person name="Hauser H."/>
            <person name="Gamble J."/>
            <person name="Gilderthorp R."/>
            <person name="McQuillan J."/>
            <person name="Quail M.A."/>
            <person name="Sanders M."/>
            <person name="Van Tonder A."/>
            <person name="Ginger M.L."/>
            <person name="Donelson J.E."/>
            <person name="Field M.C."/>
            <person name="Barry J.D."/>
            <person name="Berriman M."/>
            <person name="Hertz-Fowler C."/>
        </authorList>
    </citation>
    <scope>NUCLEOTIDE SEQUENCE [LARGE SCALE GENOMIC DNA]</scope>
    <source>
        <strain evidence="3">IL3000</strain>
    </source>
</reference>
<evidence type="ECO:0000313" key="3">
    <source>
        <dbReference type="Proteomes" id="UP000000702"/>
    </source>
</evidence>
<keyword evidence="3" id="KW-1185">Reference proteome</keyword>
<evidence type="ECO:0000313" key="2">
    <source>
        <dbReference type="EMBL" id="CCD13825.1"/>
    </source>
</evidence>
<dbReference type="VEuPathDB" id="TriTrypDB:TcIL3000_0_45210"/>
<reference evidence="2 3" key="2">
    <citation type="journal article" date="2012" name="Proc. Natl. Acad. Sci. U.S.A.">
        <title>Antigenic diversity is generated by distinct evolutionary mechanisms in African trypanosome species.</title>
        <authorList>
            <person name="Jackson A.P."/>
            <person name="Berry A."/>
            <person name="Aslett M."/>
            <person name="Allison H.C."/>
            <person name="Burton P."/>
            <person name="Vavrova-Anderson J."/>
            <person name="Brown R."/>
            <person name="Browne H."/>
            <person name="Corton N."/>
            <person name="Hauser H."/>
            <person name="Gamble J."/>
            <person name="Gilderthorp R."/>
            <person name="Marcello L."/>
            <person name="McQuillan J."/>
            <person name="Otto T.D."/>
            <person name="Quail M.A."/>
            <person name="Sanders M.J."/>
            <person name="van Tonder A."/>
            <person name="Ginger M.L."/>
            <person name="Field M.C."/>
            <person name="Barry J.D."/>
            <person name="Hertz-Fowler C."/>
            <person name="Berriman M."/>
        </authorList>
    </citation>
    <scope>NUCLEOTIDE SEQUENCE [LARGE SCALE GENOMIC DNA]</scope>
    <source>
        <strain evidence="2 3">IL3000</strain>
    </source>
</reference>
<dbReference type="EMBL" id="CAEQ01001295">
    <property type="protein sequence ID" value="CCD13825.1"/>
    <property type="molecule type" value="Genomic_DNA"/>
</dbReference>
<protein>
    <submittedName>
        <fullName evidence="2">WGS project CAEQ00000000 data, annotated contig 1848</fullName>
    </submittedName>
</protein>
<sequence length="225" mass="26193">MWRYGAWSHLREKRPNSLPGHSLGVSSENRPSRMWSRWVWSSPHGKDALVQHHQRGETQKERSPSESGVVSGEASPRISPWTMQTDVGAVILGGIRNPEWVDLYEFLRPLCPDIKQKYSNGYNLGCLLRNSALFILDTPFREEVMQQLPRLITRLRIYMPSTIQYLAWRNITTLRDSANRQEHTQMEKLPRFLLRNALETAMDVPTTPFVPPLHRPPREGCRRRK</sequence>
<organism evidence="2 3">
    <name type="scientific">Trypanosoma congolense (strain IL3000)</name>
    <dbReference type="NCBI Taxonomy" id="1068625"/>
    <lineage>
        <taxon>Eukaryota</taxon>
        <taxon>Discoba</taxon>
        <taxon>Euglenozoa</taxon>
        <taxon>Kinetoplastea</taxon>
        <taxon>Metakinetoplastina</taxon>
        <taxon>Trypanosomatida</taxon>
        <taxon>Trypanosomatidae</taxon>
        <taxon>Trypanosoma</taxon>
        <taxon>Nannomonas</taxon>
    </lineage>
</organism>
<dbReference type="AlphaFoldDB" id="F9W9C5"/>
<dbReference type="Proteomes" id="UP000000702">
    <property type="component" value="Unassembled WGS sequence"/>
</dbReference>
<evidence type="ECO:0000256" key="1">
    <source>
        <dbReference type="SAM" id="MobiDB-lite"/>
    </source>
</evidence>
<proteinExistence type="predicted"/>
<feature type="compositionally biased region" description="Basic and acidic residues" evidence="1">
    <location>
        <begin position="51"/>
        <end position="64"/>
    </location>
</feature>
<feature type="region of interest" description="Disordered" evidence="1">
    <location>
        <begin position="51"/>
        <end position="79"/>
    </location>
</feature>
<comment type="caution">
    <text evidence="2">The sequence shown here is derived from an EMBL/GenBank/DDBJ whole genome shotgun (WGS) entry which is preliminary data.</text>
</comment>
<feature type="compositionally biased region" description="Basic and acidic residues" evidence="1">
    <location>
        <begin position="216"/>
        <end position="225"/>
    </location>
</feature>
<gene>
    <name evidence="2" type="ORF">TCIL3000_0_45210</name>
</gene>
<name>F9W9C5_TRYCI</name>